<dbReference type="InterPro" id="IPR017859">
    <property type="entry name" value="Treacle"/>
</dbReference>
<feature type="region of interest" description="Disordered" evidence="1">
    <location>
        <begin position="137"/>
        <end position="307"/>
    </location>
</feature>
<name>A0A8T2J6F5_9PIPI</name>
<feature type="region of interest" description="Disordered" evidence="1">
    <location>
        <begin position="1"/>
        <end position="114"/>
    </location>
</feature>
<protein>
    <submittedName>
        <fullName evidence="2">Uncharacterized protein</fullName>
    </submittedName>
</protein>
<dbReference type="PANTHER" id="PTHR20787:SF10">
    <property type="entry name" value="TREACLE PROTEIN"/>
    <property type="match status" value="1"/>
</dbReference>
<reference evidence="2" key="1">
    <citation type="thesis" date="2020" institute="ProQuest LLC" country="789 East Eisenhower Parkway, Ann Arbor, MI, USA">
        <title>Comparative Genomics and Chromosome Evolution.</title>
        <authorList>
            <person name="Mudd A.B."/>
        </authorList>
    </citation>
    <scope>NUCLEOTIDE SEQUENCE</scope>
    <source>
        <strain evidence="2">Female2</strain>
        <tissue evidence="2">Blood</tissue>
    </source>
</reference>
<evidence type="ECO:0000313" key="2">
    <source>
        <dbReference type="EMBL" id="KAG8438948.1"/>
    </source>
</evidence>
<organism evidence="2 3">
    <name type="scientific">Hymenochirus boettgeri</name>
    <name type="common">Congo dwarf clawed frog</name>
    <dbReference type="NCBI Taxonomy" id="247094"/>
    <lineage>
        <taxon>Eukaryota</taxon>
        <taxon>Metazoa</taxon>
        <taxon>Chordata</taxon>
        <taxon>Craniata</taxon>
        <taxon>Vertebrata</taxon>
        <taxon>Euteleostomi</taxon>
        <taxon>Amphibia</taxon>
        <taxon>Batrachia</taxon>
        <taxon>Anura</taxon>
        <taxon>Pipoidea</taxon>
        <taxon>Pipidae</taxon>
        <taxon>Pipinae</taxon>
        <taxon>Hymenochirus</taxon>
    </lineage>
</organism>
<dbReference type="GO" id="GO:0003723">
    <property type="term" value="F:RNA binding"/>
    <property type="evidence" value="ECO:0007669"/>
    <property type="project" value="TreeGrafter"/>
</dbReference>
<feature type="compositionally biased region" description="Polar residues" evidence="1">
    <location>
        <begin position="158"/>
        <end position="181"/>
    </location>
</feature>
<dbReference type="GO" id="GO:0042790">
    <property type="term" value="P:nucleolar large rRNA transcription by RNA polymerase I"/>
    <property type="evidence" value="ECO:0007669"/>
    <property type="project" value="TreeGrafter"/>
</dbReference>
<proteinExistence type="predicted"/>
<feature type="compositionally biased region" description="Acidic residues" evidence="1">
    <location>
        <begin position="232"/>
        <end position="241"/>
    </location>
</feature>
<feature type="compositionally biased region" description="Polar residues" evidence="1">
    <location>
        <begin position="97"/>
        <end position="114"/>
    </location>
</feature>
<feature type="region of interest" description="Disordered" evidence="1">
    <location>
        <begin position="319"/>
        <end position="468"/>
    </location>
</feature>
<dbReference type="AlphaFoldDB" id="A0A8T2J6F5"/>
<feature type="compositionally biased region" description="Polar residues" evidence="1">
    <location>
        <begin position="37"/>
        <end position="59"/>
    </location>
</feature>
<evidence type="ECO:0000256" key="1">
    <source>
        <dbReference type="SAM" id="MobiDB-lite"/>
    </source>
</evidence>
<dbReference type="PANTHER" id="PTHR20787">
    <property type="entry name" value="TREACLE"/>
    <property type="match status" value="1"/>
</dbReference>
<comment type="caution">
    <text evidence="2">The sequence shown here is derived from an EMBL/GenBank/DDBJ whole genome shotgun (WGS) entry which is preliminary data.</text>
</comment>
<sequence length="468" mass="48532">MDGSTLNKSPLVTHRPAADSSDDSDSEDQVGAKIAATPSQANIKQSIASSSATKPSLAQAQLLAKTGNGGLLTKRIKDDSSESTEDSADYPVCTKTVGPSQSSQKTAPSSISKPSVDQALLLAKTRKAAALAKMLVATPRPVAGSSDSSSDSDEEIQIKNTTAPSQSSRLSPTMSQETQTLLMKMETPEPSDIEDKMIKNVQESRLKANTKSPGAQTPLLAKTSMIRKMPEDSDSSDSEEERDTKKTIVPLQASGKKATAQSKTPVFAQLAAKSSESSDDSTEVELDIKKTVGPQGSQKEAPAPSIIAKPLLAQTPLSVKRGKAAALIKTPVVTPGPVAGSSESSSDSDEEIQIKTPEPPPATLKKSRALSATTKPPGVQTPDLAKKGKAATLAKTPVIPQSTANSSDSSEDSDSEQEPATKIAATPSQSSLKTSVTPSSSIKPSPVKTPLLAKTGKGVLNRSSLVSV</sequence>
<dbReference type="EMBL" id="JAACNH010000006">
    <property type="protein sequence ID" value="KAG8438948.1"/>
    <property type="molecule type" value="Genomic_DNA"/>
</dbReference>
<accession>A0A8T2J6F5</accession>
<feature type="compositionally biased region" description="Polar residues" evidence="1">
    <location>
        <begin position="1"/>
        <end position="10"/>
    </location>
</feature>
<gene>
    <name evidence="2" type="ORF">GDO86_005217</name>
</gene>
<dbReference type="GO" id="GO:0005730">
    <property type="term" value="C:nucleolus"/>
    <property type="evidence" value="ECO:0007669"/>
    <property type="project" value="TreeGrafter"/>
</dbReference>
<dbReference type="GO" id="GO:0097110">
    <property type="term" value="F:scaffold protein binding"/>
    <property type="evidence" value="ECO:0007669"/>
    <property type="project" value="TreeGrafter"/>
</dbReference>
<keyword evidence="3" id="KW-1185">Reference proteome</keyword>
<feature type="compositionally biased region" description="Basic and acidic residues" evidence="1">
    <location>
        <begin position="193"/>
        <end position="206"/>
    </location>
</feature>
<evidence type="ECO:0000313" key="3">
    <source>
        <dbReference type="Proteomes" id="UP000812440"/>
    </source>
</evidence>
<feature type="compositionally biased region" description="Low complexity" evidence="1">
    <location>
        <begin position="428"/>
        <end position="441"/>
    </location>
</feature>
<dbReference type="Proteomes" id="UP000812440">
    <property type="component" value="Chromosome 3"/>
</dbReference>